<gene>
    <name evidence="5" type="ORF">P8C59_007920</name>
</gene>
<keyword evidence="2" id="KW-0677">Repeat</keyword>
<organism evidence="5 6">
    <name type="scientific">Phyllachora maydis</name>
    <dbReference type="NCBI Taxonomy" id="1825666"/>
    <lineage>
        <taxon>Eukaryota</taxon>
        <taxon>Fungi</taxon>
        <taxon>Dikarya</taxon>
        <taxon>Ascomycota</taxon>
        <taxon>Pezizomycotina</taxon>
        <taxon>Sordariomycetes</taxon>
        <taxon>Sordariomycetidae</taxon>
        <taxon>Phyllachorales</taxon>
        <taxon>Phyllachoraceae</taxon>
        <taxon>Phyllachora</taxon>
    </lineage>
</organism>
<dbReference type="PROSITE" id="PS50082">
    <property type="entry name" value="WD_REPEATS_2"/>
    <property type="match status" value="3"/>
</dbReference>
<dbReference type="SUPFAM" id="SSF50978">
    <property type="entry name" value="WD40 repeat-like"/>
    <property type="match status" value="1"/>
</dbReference>
<dbReference type="PROSITE" id="PS50294">
    <property type="entry name" value="WD_REPEATS_REGION"/>
    <property type="match status" value="3"/>
</dbReference>
<accession>A0AAD9IAQ5</accession>
<dbReference type="InterPro" id="IPR036322">
    <property type="entry name" value="WD40_repeat_dom_sf"/>
</dbReference>
<keyword evidence="6" id="KW-1185">Reference proteome</keyword>
<dbReference type="InterPro" id="IPR040132">
    <property type="entry name" value="Tex1/THOC3"/>
</dbReference>
<evidence type="ECO:0000313" key="5">
    <source>
        <dbReference type="EMBL" id="KAK2073655.1"/>
    </source>
</evidence>
<proteinExistence type="inferred from homology"/>
<comment type="similarity">
    <text evidence="3">Belongs to the THOC3 family.</text>
</comment>
<keyword evidence="1 4" id="KW-0853">WD repeat</keyword>
<reference evidence="5" key="1">
    <citation type="journal article" date="2023" name="Mol. Plant Microbe Interact.">
        <title>Elucidating the Obligate Nature and Biological Capacity of an Invasive Fungal Corn Pathogen.</title>
        <authorList>
            <person name="MacCready J.S."/>
            <person name="Roggenkamp E.M."/>
            <person name="Gdanetz K."/>
            <person name="Chilvers M.I."/>
        </authorList>
    </citation>
    <scope>NUCLEOTIDE SEQUENCE</scope>
    <source>
        <strain evidence="5">PM02</strain>
    </source>
</reference>
<dbReference type="Proteomes" id="UP001217918">
    <property type="component" value="Unassembled WGS sequence"/>
</dbReference>
<dbReference type="AlphaFoldDB" id="A0AAD9IAQ5"/>
<dbReference type="Gene3D" id="2.130.10.10">
    <property type="entry name" value="YVTN repeat-like/Quinoprotein amine dehydrogenase"/>
    <property type="match status" value="2"/>
</dbReference>
<evidence type="ECO:0000256" key="3">
    <source>
        <dbReference type="ARBA" id="ARBA00046343"/>
    </source>
</evidence>
<evidence type="ECO:0000256" key="1">
    <source>
        <dbReference type="ARBA" id="ARBA00022574"/>
    </source>
</evidence>
<dbReference type="PROSITE" id="PS00678">
    <property type="entry name" value="WD_REPEATS_1"/>
    <property type="match status" value="1"/>
</dbReference>
<evidence type="ECO:0000256" key="4">
    <source>
        <dbReference type="PROSITE-ProRule" id="PRU00221"/>
    </source>
</evidence>
<protein>
    <submittedName>
        <fullName evidence="5">Uncharacterized protein</fullName>
    </submittedName>
</protein>
<dbReference type="FunFam" id="2.130.10.10:FF:000870">
    <property type="entry name" value="WD repeat-containing protein"/>
    <property type="match status" value="1"/>
</dbReference>
<dbReference type="GO" id="GO:0006406">
    <property type="term" value="P:mRNA export from nucleus"/>
    <property type="evidence" value="ECO:0007669"/>
    <property type="project" value="InterPro"/>
</dbReference>
<feature type="repeat" description="WD" evidence="4">
    <location>
        <begin position="272"/>
        <end position="304"/>
    </location>
</feature>
<dbReference type="InterPro" id="IPR019775">
    <property type="entry name" value="WD40_repeat_CS"/>
</dbReference>
<sequence length="360" mass="39466">MLTRRRLLFLDVVNEEYEEQTEERLTRTRNDHALKAAPSSLDCGHFSERTSSQMAPAQLLRPGQGLAKDKFSPYFTGRASQSYSDTNARATSLHHIRTIAWNPVSTLVATGAADKTLRVWNPEKSLVRFSTELKGHAGPIAKVAFNPVKDAELCSISEDGTARIWDVRTKACVNECKGLGLANSLAWAPDGESLVVGNRSGMLFQLAPRQERPLSSHQLTSKPSHLAFCWSGEKMFVSSVDGKIRLLSYPSFEPAMRLPYASQDGEADEFALKGHTASCLTADLSPTGRYLATGGADSTMALFDTQDWICQRTVTRMPGPVRSISFTWDGSYVVAGCDEGSGLDVTHTETGELVHTFKTE</sequence>
<name>A0AAD9IAQ5_9PEZI</name>
<feature type="repeat" description="WD" evidence="4">
    <location>
        <begin position="96"/>
        <end position="121"/>
    </location>
</feature>
<dbReference type="InterPro" id="IPR001680">
    <property type="entry name" value="WD40_rpt"/>
</dbReference>
<dbReference type="Pfam" id="PF00400">
    <property type="entry name" value="WD40"/>
    <property type="match status" value="4"/>
</dbReference>
<evidence type="ECO:0000256" key="2">
    <source>
        <dbReference type="ARBA" id="ARBA00022737"/>
    </source>
</evidence>
<feature type="repeat" description="WD" evidence="4">
    <location>
        <begin position="133"/>
        <end position="175"/>
    </location>
</feature>
<dbReference type="GO" id="GO:0000445">
    <property type="term" value="C:THO complex part of transcription export complex"/>
    <property type="evidence" value="ECO:0007669"/>
    <property type="project" value="TreeGrafter"/>
</dbReference>
<dbReference type="PANTHER" id="PTHR22839:SF0">
    <property type="entry name" value="THO COMPLEX SUBUNIT 3"/>
    <property type="match status" value="1"/>
</dbReference>
<dbReference type="PANTHER" id="PTHR22839">
    <property type="entry name" value="THO COMPLEX SUBUNIT 3 THO3"/>
    <property type="match status" value="1"/>
</dbReference>
<evidence type="ECO:0000313" key="6">
    <source>
        <dbReference type="Proteomes" id="UP001217918"/>
    </source>
</evidence>
<comment type="caution">
    <text evidence="5">The sequence shown here is derived from an EMBL/GenBank/DDBJ whole genome shotgun (WGS) entry which is preliminary data.</text>
</comment>
<dbReference type="EMBL" id="JAQQPM010000007">
    <property type="protein sequence ID" value="KAK2073655.1"/>
    <property type="molecule type" value="Genomic_DNA"/>
</dbReference>
<dbReference type="SMART" id="SM00320">
    <property type="entry name" value="WD40"/>
    <property type="match status" value="6"/>
</dbReference>
<dbReference type="InterPro" id="IPR015943">
    <property type="entry name" value="WD40/YVTN_repeat-like_dom_sf"/>
</dbReference>